<organism evidence="1 2">
    <name type="scientific">Bacillus carboniphilus</name>
    <dbReference type="NCBI Taxonomy" id="86663"/>
    <lineage>
        <taxon>Bacteria</taxon>
        <taxon>Bacillati</taxon>
        <taxon>Bacillota</taxon>
        <taxon>Bacilli</taxon>
        <taxon>Bacillales</taxon>
        <taxon>Bacillaceae</taxon>
        <taxon>Bacillus</taxon>
    </lineage>
</organism>
<reference evidence="1 2" key="1">
    <citation type="submission" date="2023-06" db="EMBL/GenBank/DDBJ databases">
        <title>Five Gram-positive bacteria isolated from mangrove sediments in Shenzhen, Guangdong, China.</title>
        <authorList>
            <person name="Yu S."/>
            <person name="Zheng W."/>
            <person name="Huang Y."/>
        </authorList>
    </citation>
    <scope>NUCLEOTIDE SEQUENCE [LARGE SCALE GENOMIC DNA]</scope>
    <source>
        <strain evidence="1 2">SaN35-3</strain>
    </source>
</reference>
<gene>
    <name evidence="1" type="ORF">LC087_00825</name>
</gene>
<dbReference type="EMBL" id="CP129013">
    <property type="protein sequence ID" value="WLR42820.1"/>
    <property type="molecule type" value="Genomic_DNA"/>
</dbReference>
<dbReference type="InterPro" id="IPR024962">
    <property type="entry name" value="YukD-like"/>
</dbReference>
<dbReference type="Proteomes" id="UP001197974">
    <property type="component" value="Chromosome"/>
</dbReference>
<dbReference type="Gene3D" id="3.10.20.90">
    <property type="entry name" value="Phosphatidylinositol 3-kinase Catalytic Subunit, Chain A, domain 1"/>
    <property type="match status" value="1"/>
</dbReference>
<keyword evidence="2" id="KW-1185">Reference proteome</keyword>
<evidence type="ECO:0000313" key="1">
    <source>
        <dbReference type="EMBL" id="WLR42820.1"/>
    </source>
</evidence>
<accession>A0ABY9JTV6</accession>
<sequence length="80" mass="9291">MYIEITVDLNQYEKDKKVDLRLSNYHTVKKLVDFVWQSQKLSAQPRDGYWVRITNKNQVVPGNIKLADAGILSGDRIEIL</sequence>
<name>A0ABY9JTV6_9BACI</name>
<dbReference type="RefSeq" id="WP_226539355.1">
    <property type="nucleotide sequence ID" value="NZ_CP129013.1"/>
</dbReference>
<proteinExistence type="predicted"/>
<protein>
    <submittedName>
        <fullName evidence="1">EsaB/YukD family protein</fullName>
    </submittedName>
</protein>
<evidence type="ECO:0000313" key="2">
    <source>
        <dbReference type="Proteomes" id="UP001197974"/>
    </source>
</evidence>
<dbReference type="Pfam" id="PF08817">
    <property type="entry name" value="YukD"/>
    <property type="match status" value="1"/>
</dbReference>